<evidence type="ECO:0000313" key="3">
    <source>
        <dbReference type="Proteomes" id="UP000051861"/>
    </source>
</evidence>
<keyword evidence="1" id="KW-0812">Transmembrane</keyword>
<dbReference type="GO" id="GO:0015209">
    <property type="term" value="F:cytosine transmembrane transporter activity"/>
    <property type="evidence" value="ECO:0007669"/>
    <property type="project" value="InterPro"/>
</dbReference>
<feature type="transmembrane region" description="Helical" evidence="1">
    <location>
        <begin position="407"/>
        <end position="429"/>
    </location>
</feature>
<feature type="transmembrane region" description="Helical" evidence="1">
    <location>
        <begin position="30"/>
        <end position="55"/>
    </location>
</feature>
<feature type="transmembrane region" description="Helical" evidence="1">
    <location>
        <begin position="178"/>
        <end position="200"/>
    </location>
</feature>
<feature type="transmembrane region" description="Helical" evidence="1">
    <location>
        <begin position="111"/>
        <end position="135"/>
    </location>
</feature>
<organism evidence="2 3">
    <name type="scientific">candidate division WOR-1 bacterium DG_54_3</name>
    <dbReference type="NCBI Taxonomy" id="1703775"/>
    <lineage>
        <taxon>Bacteria</taxon>
        <taxon>Bacillati</taxon>
        <taxon>Saganbacteria</taxon>
    </lineage>
</organism>
<feature type="transmembrane region" description="Helical" evidence="1">
    <location>
        <begin position="147"/>
        <end position="166"/>
    </location>
</feature>
<feature type="transmembrane region" description="Helical" evidence="1">
    <location>
        <begin position="344"/>
        <end position="361"/>
    </location>
</feature>
<dbReference type="GO" id="GO:0005886">
    <property type="term" value="C:plasma membrane"/>
    <property type="evidence" value="ECO:0007669"/>
    <property type="project" value="TreeGrafter"/>
</dbReference>
<keyword evidence="1" id="KW-0472">Membrane</keyword>
<dbReference type="InterPro" id="IPR030191">
    <property type="entry name" value="CodB"/>
</dbReference>
<reference evidence="2 3" key="1">
    <citation type="journal article" date="2015" name="Microbiome">
        <title>Genomic resolution of linkages in carbon, nitrogen, and sulfur cycling among widespread estuary sediment bacteria.</title>
        <authorList>
            <person name="Baker B.J."/>
            <person name="Lazar C.S."/>
            <person name="Teske A.P."/>
            <person name="Dick G.J."/>
        </authorList>
    </citation>
    <scope>NUCLEOTIDE SEQUENCE [LARGE SCALE GENOMIC DNA]</scope>
    <source>
        <strain evidence="2">DG_54_3</strain>
    </source>
</reference>
<dbReference type="PANTHER" id="PTHR30569">
    <property type="entry name" value="CYTOSINE TRANSPORTER CODB"/>
    <property type="match status" value="1"/>
</dbReference>
<evidence type="ECO:0000313" key="2">
    <source>
        <dbReference type="EMBL" id="KPJ69676.1"/>
    </source>
</evidence>
<dbReference type="EMBL" id="LIZX01000017">
    <property type="protein sequence ID" value="KPJ69676.1"/>
    <property type="molecule type" value="Genomic_DNA"/>
</dbReference>
<evidence type="ECO:0000256" key="1">
    <source>
        <dbReference type="SAM" id="Phobius"/>
    </source>
</evidence>
<proteinExistence type="predicted"/>
<name>A0A0S7Y6B7_UNCSA</name>
<feature type="transmembrane region" description="Helical" evidence="1">
    <location>
        <begin position="259"/>
        <end position="286"/>
    </location>
</feature>
<dbReference type="Gene3D" id="1.10.4160.10">
    <property type="entry name" value="Hydantoin permease"/>
    <property type="match status" value="1"/>
</dbReference>
<feature type="transmembrane region" description="Helical" evidence="1">
    <location>
        <begin position="367"/>
        <end position="387"/>
    </location>
</feature>
<comment type="caution">
    <text evidence="2">The sequence shown here is derived from an EMBL/GenBank/DDBJ whole genome shotgun (WGS) entry which is preliminary data.</text>
</comment>
<dbReference type="PATRIC" id="fig|1703775.3.peg.427"/>
<feature type="transmembrane region" description="Helical" evidence="1">
    <location>
        <begin position="61"/>
        <end position="84"/>
    </location>
</feature>
<protein>
    <recommendedName>
        <fullName evidence="4">Cytosine permease</fullName>
    </recommendedName>
</protein>
<dbReference type="PANTHER" id="PTHR30569:SF0">
    <property type="entry name" value="CYTOSINE PERMEASE"/>
    <property type="match status" value="1"/>
</dbReference>
<gene>
    <name evidence="2" type="ORF">AMJ44_02925</name>
</gene>
<dbReference type="Proteomes" id="UP000051861">
    <property type="component" value="Unassembled WGS sequence"/>
</dbReference>
<sequence length="469" mass="51349">MEKPEKQPEAVLEYERQPVPEDKTKSLRSFLGIFSSEHVAATELLIGSLFVASGVGAFDVLVGLLIGNTLAVLSWTFVTAPIAVKKRLTLYYQIEKIGGTRLVDTYNLANGILWCFIGAAMIYVSATAVCVPFNIKMPELTAMGPNSVWLVIIVFAVGAVISYIAAKGYDAVARFAVISAPWMIFMFILMGIAAMVQLGIHTPADFWEKAQTVVWKGGPPEPGHAKFTIWHVIFFSWFGNISWHLGMGDLTLFRYAKKATYGFASATGMYLGHYIAWIACGLFYALQLSKDPSNTGISPGPIASDIAGVAGVILVLVAGWTTANPVIYRAGLAFQSLRPKWSRFRVTLAAGLIASFIGIFPGLCNKFLAVAALYGLILMPMGAVILIDHYLMKRMGMVEFYAEKASISFYLPPFLAWIIALIACLFLNLFFKVQVFFLALPGWFIAAVIYVVLSKLMQKPVGLIEGVKE</sequence>
<feature type="transmembrane region" description="Helical" evidence="1">
    <location>
        <begin position="306"/>
        <end position="323"/>
    </location>
</feature>
<keyword evidence="1" id="KW-1133">Transmembrane helix</keyword>
<dbReference type="AlphaFoldDB" id="A0A0S7Y6B7"/>
<accession>A0A0S7Y6B7</accession>
<feature type="transmembrane region" description="Helical" evidence="1">
    <location>
        <begin position="227"/>
        <end position="247"/>
    </location>
</feature>
<feature type="transmembrane region" description="Helical" evidence="1">
    <location>
        <begin position="435"/>
        <end position="453"/>
    </location>
</feature>
<evidence type="ECO:0008006" key="4">
    <source>
        <dbReference type="Google" id="ProtNLM"/>
    </source>
</evidence>